<feature type="domain" description="Galactosyltransferase C-terminal" evidence="11">
    <location>
        <begin position="78"/>
        <end position="155"/>
    </location>
</feature>
<proteinExistence type="inferred from homology"/>
<evidence type="ECO:0000256" key="1">
    <source>
        <dbReference type="ARBA" id="ARBA00004606"/>
    </source>
</evidence>
<keyword evidence="5" id="KW-0808">Transferase</keyword>
<dbReference type="InterPro" id="IPR029044">
    <property type="entry name" value="Nucleotide-diphossugar_trans"/>
</dbReference>
<evidence type="ECO:0000313" key="13">
    <source>
        <dbReference type="Proteomes" id="UP000694844"/>
    </source>
</evidence>
<dbReference type="GO" id="GO:0005794">
    <property type="term" value="C:Golgi apparatus"/>
    <property type="evidence" value="ECO:0007669"/>
    <property type="project" value="TreeGrafter"/>
</dbReference>
<gene>
    <name evidence="14" type="primary">LOC111104856</name>
</gene>
<dbReference type="GO" id="GO:0033842">
    <property type="term" value="F:N-acetyl-beta-glucosaminyl-derivative 4-beta-N-acetylgalactosaminyltransferase activity"/>
    <property type="evidence" value="ECO:0007669"/>
    <property type="project" value="TreeGrafter"/>
</dbReference>
<keyword evidence="8" id="KW-1133">Transmembrane helix</keyword>
<dbReference type="InterPro" id="IPR027995">
    <property type="entry name" value="Galactosyl_T_N"/>
</dbReference>
<evidence type="ECO:0000256" key="7">
    <source>
        <dbReference type="ARBA" id="ARBA00022968"/>
    </source>
</evidence>
<dbReference type="GeneID" id="111104856"/>
<keyword evidence="10" id="KW-0325">Glycoprotein</keyword>
<dbReference type="Proteomes" id="UP000694844">
    <property type="component" value="Chromosome 7"/>
</dbReference>
<dbReference type="GO" id="GO:0006688">
    <property type="term" value="P:glycosphingolipid biosynthetic process"/>
    <property type="evidence" value="ECO:0007669"/>
    <property type="project" value="TreeGrafter"/>
</dbReference>
<evidence type="ECO:0000259" key="12">
    <source>
        <dbReference type="Pfam" id="PF13733"/>
    </source>
</evidence>
<dbReference type="KEGG" id="cvn:111104856"/>
<organism evidence="13 14">
    <name type="scientific">Crassostrea virginica</name>
    <name type="common">Eastern oyster</name>
    <dbReference type="NCBI Taxonomy" id="6565"/>
    <lineage>
        <taxon>Eukaryota</taxon>
        <taxon>Metazoa</taxon>
        <taxon>Spiralia</taxon>
        <taxon>Lophotrochozoa</taxon>
        <taxon>Mollusca</taxon>
        <taxon>Bivalvia</taxon>
        <taxon>Autobranchia</taxon>
        <taxon>Pteriomorphia</taxon>
        <taxon>Ostreida</taxon>
        <taxon>Ostreoidea</taxon>
        <taxon>Ostreidae</taxon>
        <taxon>Crassostrea</taxon>
    </lineage>
</organism>
<dbReference type="SUPFAM" id="SSF53448">
    <property type="entry name" value="Nucleotide-diphospho-sugar transferases"/>
    <property type="match status" value="1"/>
</dbReference>
<evidence type="ECO:0000256" key="2">
    <source>
        <dbReference type="ARBA" id="ARBA00004922"/>
    </source>
</evidence>
<dbReference type="InterPro" id="IPR027791">
    <property type="entry name" value="Galactosyl_T_C"/>
</dbReference>
<evidence type="ECO:0000256" key="4">
    <source>
        <dbReference type="ARBA" id="ARBA00022676"/>
    </source>
</evidence>
<dbReference type="AlphaFoldDB" id="A0A8B8AU61"/>
<reference evidence="14" key="1">
    <citation type="submission" date="2025-08" db="UniProtKB">
        <authorList>
            <consortium name="RefSeq"/>
        </authorList>
    </citation>
    <scope>IDENTIFICATION</scope>
    <source>
        <tissue evidence="14">Whole sample</tissue>
    </source>
</reference>
<comment type="similarity">
    <text evidence="3">Belongs to the glycosyltransferase 7 family.</text>
</comment>
<dbReference type="RefSeq" id="XP_022294725.1">
    <property type="nucleotide sequence ID" value="XM_022439017.1"/>
</dbReference>
<evidence type="ECO:0000256" key="3">
    <source>
        <dbReference type="ARBA" id="ARBA00005735"/>
    </source>
</evidence>
<comment type="pathway">
    <text evidence="2">Protein modification; protein glycosylation.</text>
</comment>
<feature type="domain" description="Galactosyltransferase N-terminal" evidence="12">
    <location>
        <begin position="23"/>
        <end position="73"/>
    </location>
</feature>
<keyword evidence="6" id="KW-0812">Transmembrane</keyword>
<feature type="non-terminal residue" evidence="14">
    <location>
        <position position="1"/>
    </location>
</feature>
<keyword evidence="13" id="KW-1185">Reference proteome</keyword>
<sequence>TSLYSLEEFNSGVSFTIDRVPNFVIEQADKKVFNKGRVMNAGFLEARKIYEFDCVIFHDVDLIPEHDGNLYECGDQPRHLSVAVDTMNYKLLYSYLVGGVLGLRPQHFRRVNGFSNNYWGWGGEDDDLALRIVYSGLKITRPPAKVARYKMLTHEKRKKFEKRYALLRSARQRMPGDGLSDVPYRVISTQLYTFYTKIQVDVGNTN</sequence>
<evidence type="ECO:0000256" key="10">
    <source>
        <dbReference type="ARBA" id="ARBA00023180"/>
    </source>
</evidence>
<evidence type="ECO:0000256" key="6">
    <source>
        <dbReference type="ARBA" id="ARBA00022692"/>
    </source>
</evidence>
<dbReference type="GO" id="GO:0008378">
    <property type="term" value="F:galactosyltransferase activity"/>
    <property type="evidence" value="ECO:0007669"/>
    <property type="project" value="TreeGrafter"/>
</dbReference>
<dbReference type="PRINTS" id="PR02050">
    <property type="entry name" value="B14GALTRFASE"/>
</dbReference>
<evidence type="ECO:0000256" key="9">
    <source>
        <dbReference type="ARBA" id="ARBA00023136"/>
    </source>
</evidence>
<keyword evidence="4" id="KW-0328">Glycosyltransferase</keyword>
<comment type="subcellular location">
    <subcellularLocation>
        <location evidence="1">Membrane</location>
        <topology evidence="1">Single-pass type II membrane protein</topology>
    </subcellularLocation>
</comment>
<dbReference type="InterPro" id="IPR003859">
    <property type="entry name" value="Galactosyl_T"/>
</dbReference>
<dbReference type="Pfam" id="PF02709">
    <property type="entry name" value="Glyco_transf_7C"/>
    <property type="match status" value="1"/>
</dbReference>
<dbReference type="GO" id="GO:0005975">
    <property type="term" value="P:carbohydrate metabolic process"/>
    <property type="evidence" value="ECO:0007669"/>
    <property type="project" value="InterPro"/>
</dbReference>
<name>A0A8B8AU61_CRAVI</name>
<protein>
    <submittedName>
        <fullName evidence="14">Beta-1,4-N-acetylgalactosaminyltransferase bre-4-like</fullName>
    </submittedName>
</protein>
<dbReference type="PANTHER" id="PTHR19300:SF57">
    <property type="entry name" value="BETA-1,4-N-ACETYLGALACTOSAMINYLTRANSFERASE"/>
    <property type="match status" value="1"/>
</dbReference>
<evidence type="ECO:0000313" key="14">
    <source>
        <dbReference type="RefSeq" id="XP_022294725.1"/>
    </source>
</evidence>
<dbReference type="PANTHER" id="PTHR19300">
    <property type="entry name" value="BETA-1,4-GALACTOSYLTRANSFERASE"/>
    <property type="match status" value="1"/>
</dbReference>
<keyword evidence="9" id="KW-0472">Membrane</keyword>
<dbReference type="Pfam" id="PF13733">
    <property type="entry name" value="Glyco_transf_7N"/>
    <property type="match status" value="1"/>
</dbReference>
<evidence type="ECO:0000256" key="5">
    <source>
        <dbReference type="ARBA" id="ARBA00022679"/>
    </source>
</evidence>
<accession>A0A8B8AU61</accession>
<dbReference type="GO" id="GO:0016020">
    <property type="term" value="C:membrane"/>
    <property type="evidence" value="ECO:0007669"/>
    <property type="project" value="UniProtKB-SubCell"/>
</dbReference>
<dbReference type="OrthoDB" id="10016069at2759"/>
<evidence type="ECO:0000259" key="11">
    <source>
        <dbReference type="Pfam" id="PF02709"/>
    </source>
</evidence>
<dbReference type="UniPathway" id="UPA00378"/>
<evidence type="ECO:0000256" key="8">
    <source>
        <dbReference type="ARBA" id="ARBA00022989"/>
    </source>
</evidence>
<dbReference type="Gene3D" id="3.90.550.10">
    <property type="entry name" value="Spore Coat Polysaccharide Biosynthesis Protein SpsA, Chain A"/>
    <property type="match status" value="1"/>
</dbReference>
<keyword evidence="7" id="KW-0735">Signal-anchor</keyword>